<dbReference type="Pfam" id="PF04023">
    <property type="entry name" value="FeoA"/>
    <property type="match status" value="1"/>
</dbReference>
<dbReference type="RefSeq" id="WP_253578195.1">
    <property type="nucleotide sequence ID" value="NZ_JAMFTQ010000008.1"/>
</dbReference>
<keyword evidence="1" id="KW-0408">Iron</keyword>
<sequence length="83" mass="8888">MAGVTERTLFDVPVGGQAVIAAAMVDAKLDRRLRELGLRGGAAVTVLQKTAGGGRVVKVRDTHYALDAYALKHILVDSEEQDR</sequence>
<name>A0ABT1G224_9CORY</name>
<dbReference type="InterPro" id="IPR008988">
    <property type="entry name" value="Transcriptional_repressor_C"/>
</dbReference>
<accession>A0ABT1G224</accession>
<organism evidence="3 4">
    <name type="scientific">Corynebacterium stercoris</name>
    <dbReference type="NCBI Taxonomy" id="2943490"/>
    <lineage>
        <taxon>Bacteria</taxon>
        <taxon>Bacillati</taxon>
        <taxon>Actinomycetota</taxon>
        <taxon>Actinomycetes</taxon>
        <taxon>Mycobacteriales</taxon>
        <taxon>Corynebacteriaceae</taxon>
        <taxon>Corynebacterium</taxon>
    </lineage>
</organism>
<evidence type="ECO:0000256" key="1">
    <source>
        <dbReference type="ARBA" id="ARBA00023004"/>
    </source>
</evidence>
<keyword evidence="4" id="KW-1185">Reference proteome</keyword>
<dbReference type="InterPro" id="IPR038157">
    <property type="entry name" value="FeoA_core_dom"/>
</dbReference>
<evidence type="ECO:0000313" key="4">
    <source>
        <dbReference type="Proteomes" id="UP001204000"/>
    </source>
</evidence>
<dbReference type="EMBL" id="JAMFTQ010000008">
    <property type="protein sequence ID" value="MCP1388077.1"/>
    <property type="molecule type" value="Genomic_DNA"/>
</dbReference>
<reference evidence="3" key="1">
    <citation type="submission" date="2022-05" db="EMBL/GenBank/DDBJ databases">
        <title>Corynebacterium sp. TA-R-1 sp. nov., isolated from human feces.</title>
        <authorList>
            <person name="Shamsuzzaman M."/>
            <person name="Dahal R.H."/>
        </authorList>
    </citation>
    <scope>NUCLEOTIDE SEQUENCE</scope>
    <source>
        <strain evidence="3">TA-R-1</strain>
    </source>
</reference>
<evidence type="ECO:0000313" key="3">
    <source>
        <dbReference type="EMBL" id="MCP1388077.1"/>
    </source>
</evidence>
<gene>
    <name evidence="3" type="ORF">M5J20_07710</name>
</gene>
<dbReference type="SMART" id="SM00899">
    <property type="entry name" value="FeoA"/>
    <property type="match status" value="1"/>
</dbReference>
<dbReference type="SUPFAM" id="SSF50037">
    <property type="entry name" value="C-terminal domain of transcriptional repressors"/>
    <property type="match status" value="1"/>
</dbReference>
<feature type="domain" description="Ferrous iron transporter FeoA-like" evidence="2">
    <location>
        <begin position="7"/>
        <end position="78"/>
    </location>
</feature>
<evidence type="ECO:0000259" key="2">
    <source>
        <dbReference type="SMART" id="SM00899"/>
    </source>
</evidence>
<comment type="caution">
    <text evidence="3">The sequence shown here is derived from an EMBL/GenBank/DDBJ whole genome shotgun (WGS) entry which is preliminary data.</text>
</comment>
<proteinExistence type="predicted"/>
<dbReference type="Proteomes" id="UP001204000">
    <property type="component" value="Unassembled WGS sequence"/>
</dbReference>
<protein>
    <submittedName>
        <fullName evidence="3">Ferrous iron transport protein A</fullName>
    </submittedName>
</protein>
<dbReference type="Gene3D" id="2.30.30.90">
    <property type="match status" value="1"/>
</dbReference>
<dbReference type="InterPro" id="IPR007167">
    <property type="entry name" value="Fe-transptr_FeoA-like"/>
</dbReference>